<dbReference type="InterPro" id="IPR008947">
    <property type="entry name" value="PLipase_C/P1_nuclease_dom_sf"/>
</dbReference>
<gene>
    <name evidence="3" type="ORF">X943_002330</name>
</gene>
<protein>
    <submittedName>
        <fullName evidence="3">S1/P1 nuclease</fullName>
    </submittedName>
</protein>
<feature type="signal peptide" evidence="2">
    <location>
        <begin position="1"/>
        <end position="22"/>
    </location>
</feature>
<dbReference type="Proteomes" id="UP001195914">
    <property type="component" value="Unassembled WGS sequence"/>
</dbReference>
<reference evidence="3" key="2">
    <citation type="submission" date="2021-05" db="EMBL/GenBank/DDBJ databases">
        <authorList>
            <person name="Pain A."/>
        </authorList>
    </citation>
    <scope>NUCLEOTIDE SEQUENCE</scope>
    <source>
        <strain evidence="3">1802A</strain>
    </source>
</reference>
<keyword evidence="1" id="KW-0472">Membrane</keyword>
<comment type="caution">
    <text evidence="3">The sequence shown here is derived from an EMBL/GenBank/DDBJ whole genome shotgun (WGS) entry which is preliminary data.</text>
</comment>
<dbReference type="GO" id="GO:0016788">
    <property type="term" value="F:hydrolase activity, acting on ester bonds"/>
    <property type="evidence" value="ECO:0007669"/>
    <property type="project" value="InterPro"/>
</dbReference>
<dbReference type="Gene3D" id="1.10.575.10">
    <property type="entry name" value="P1 Nuclease"/>
    <property type="match status" value="1"/>
</dbReference>
<feature type="transmembrane region" description="Helical" evidence="1">
    <location>
        <begin position="333"/>
        <end position="357"/>
    </location>
</feature>
<name>A0AAD9GJN8_BABDI</name>
<organism evidence="3 4">
    <name type="scientific">Babesia divergens</name>
    <dbReference type="NCBI Taxonomy" id="32595"/>
    <lineage>
        <taxon>Eukaryota</taxon>
        <taxon>Sar</taxon>
        <taxon>Alveolata</taxon>
        <taxon>Apicomplexa</taxon>
        <taxon>Aconoidasida</taxon>
        <taxon>Piroplasmida</taxon>
        <taxon>Babesiidae</taxon>
        <taxon>Babesia</taxon>
    </lineage>
</organism>
<sequence length="393" mass="45421">MNVVGFLSLCTLSLLCTQKAIAWNDLCREAIESTAMSAITLDRLRRLKVLLRGHDLVDYTWWPAEVMRRIPQSEPLHKQPQTDKSCQTFDSKCPNGMCLIGGVKFFFAKLMNSGYSISSTQPKFEVPPMKYPKDIFFAPSDNLKYLVVLLADMHYPFNLDLKSPDSIGQRKVDLSGFPMWESESMTKLGTTHPPLEEFISKVYMPHYIETNGDSWYGAWTNVEVLGSRYKVEQESFNRNTWDNFEIWATETANLNCAQIITKNDYTDDPDTIKLSEALLERIGMLLRFQIVLGGARIAIVINYILSHREIAYCNKTGMIIEKDPSLAYKAEDYGFMVLVLFTLLIVMACVYFICLAFKQMYNDNIKIHVDYAILRMRERYRQRHKPDLDLHEE</sequence>
<keyword evidence="1" id="KW-0812">Transmembrane</keyword>
<feature type="chain" id="PRO_5042199865" evidence="2">
    <location>
        <begin position="23"/>
        <end position="393"/>
    </location>
</feature>
<evidence type="ECO:0000313" key="3">
    <source>
        <dbReference type="EMBL" id="KAK1939690.1"/>
    </source>
</evidence>
<keyword evidence="4" id="KW-1185">Reference proteome</keyword>
<dbReference type="EMBL" id="JAHBMH010000007">
    <property type="protein sequence ID" value="KAK1939690.1"/>
    <property type="molecule type" value="Genomic_DNA"/>
</dbReference>
<keyword evidence="1" id="KW-1133">Transmembrane helix</keyword>
<evidence type="ECO:0000256" key="1">
    <source>
        <dbReference type="SAM" id="Phobius"/>
    </source>
</evidence>
<reference evidence="3" key="1">
    <citation type="journal article" date="2014" name="Nucleic Acids Res.">
        <title>The evolutionary dynamics of variant antigen genes in Babesia reveal a history of genomic innovation underlying host-parasite interaction.</title>
        <authorList>
            <person name="Jackson A.P."/>
            <person name="Otto T.D."/>
            <person name="Darby A."/>
            <person name="Ramaprasad A."/>
            <person name="Xia D."/>
            <person name="Echaide I.E."/>
            <person name="Farber M."/>
            <person name="Gahlot S."/>
            <person name="Gamble J."/>
            <person name="Gupta D."/>
            <person name="Gupta Y."/>
            <person name="Jackson L."/>
            <person name="Malandrin L."/>
            <person name="Malas T.B."/>
            <person name="Moussa E."/>
            <person name="Nair M."/>
            <person name="Reid A.J."/>
            <person name="Sanders M."/>
            <person name="Sharma J."/>
            <person name="Tracey A."/>
            <person name="Quail M.A."/>
            <person name="Weir W."/>
            <person name="Wastling J.M."/>
            <person name="Hall N."/>
            <person name="Willadsen P."/>
            <person name="Lingelbach K."/>
            <person name="Shiels B."/>
            <person name="Tait A."/>
            <person name="Berriman M."/>
            <person name="Allred D.R."/>
            <person name="Pain A."/>
        </authorList>
    </citation>
    <scope>NUCLEOTIDE SEQUENCE</scope>
    <source>
        <strain evidence="3">1802A</strain>
    </source>
</reference>
<dbReference type="AlphaFoldDB" id="A0AAD9GJN8"/>
<proteinExistence type="predicted"/>
<evidence type="ECO:0000256" key="2">
    <source>
        <dbReference type="SAM" id="SignalP"/>
    </source>
</evidence>
<dbReference type="SUPFAM" id="SSF48537">
    <property type="entry name" value="Phospholipase C/P1 nuclease"/>
    <property type="match status" value="1"/>
</dbReference>
<keyword evidence="2" id="KW-0732">Signal</keyword>
<evidence type="ECO:0000313" key="4">
    <source>
        <dbReference type="Proteomes" id="UP001195914"/>
    </source>
</evidence>
<accession>A0AAD9GJN8</accession>